<sequence length="149" mass="16789">MPSRKDIIHNFIDNIPDDKLENAISNTKVLLKDDNFHLDMQGKTSDGQLNLQIQCVKQPATKSLKKWAKQTVSGPAFVAKDEPLDADAIRQVFRDTIVNFNDTSQQRGKGSRAKKHVQNVEEETEEPGQGDGKGKQKNKANKNNKYGKW</sequence>
<feature type="compositionally biased region" description="Basic residues" evidence="1">
    <location>
        <begin position="135"/>
        <end position="149"/>
    </location>
</feature>
<reference evidence="2 3" key="1">
    <citation type="submission" date="2017-06" db="EMBL/GenBank/DDBJ databases">
        <title>Comparative genomic analysis of Ambrosia Fusariam Clade fungi.</title>
        <authorList>
            <person name="Stajich J.E."/>
            <person name="Carrillo J."/>
            <person name="Kijimoto T."/>
            <person name="Eskalen A."/>
            <person name="O'Donnell K."/>
            <person name="Kasson M."/>
        </authorList>
    </citation>
    <scope>NUCLEOTIDE SEQUENCE [LARGE SCALE GENOMIC DNA]</scope>
    <source>
        <strain evidence="2 3">UCR1854</strain>
    </source>
</reference>
<feature type="region of interest" description="Disordered" evidence="1">
    <location>
        <begin position="100"/>
        <end position="149"/>
    </location>
</feature>
<dbReference type="Proteomes" id="UP000287124">
    <property type="component" value="Unassembled WGS sequence"/>
</dbReference>
<dbReference type="EMBL" id="MIKF01000001">
    <property type="protein sequence ID" value="RTE85291.1"/>
    <property type="molecule type" value="Genomic_DNA"/>
</dbReference>
<organism evidence="2 3">
    <name type="scientific">Fusarium euwallaceae</name>
    <dbReference type="NCBI Taxonomy" id="1147111"/>
    <lineage>
        <taxon>Eukaryota</taxon>
        <taxon>Fungi</taxon>
        <taxon>Dikarya</taxon>
        <taxon>Ascomycota</taxon>
        <taxon>Pezizomycotina</taxon>
        <taxon>Sordariomycetes</taxon>
        <taxon>Hypocreomycetidae</taxon>
        <taxon>Hypocreales</taxon>
        <taxon>Nectriaceae</taxon>
        <taxon>Fusarium</taxon>
        <taxon>Fusarium solani species complex</taxon>
    </lineage>
</organism>
<name>A0A430MBD3_9HYPO</name>
<gene>
    <name evidence="2" type="ORF">BHE90_000039</name>
</gene>
<proteinExistence type="predicted"/>
<evidence type="ECO:0000313" key="3">
    <source>
        <dbReference type="Proteomes" id="UP000287124"/>
    </source>
</evidence>
<evidence type="ECO:0000313" key="2">
    <source>
        <dbReference type="EMBL" id="RTE85291.1"/>
    </source>
</evidence>
<evidence type="ECO:0000256" key="1">
    <source>
        <dbReference type="SAM" id="MobiDB-lite"/>
    </source>
</evidence>
<comment type="caution">
    <text evidence="2">The sequence shown here is derived from an EMBL/GenBank/DDBJ whole genome shotgun (WGS) entry which is preliminary data.</text>
</comment>
<dbReference type="AlphaFoldDB" id="A0A430MBD3"/>
<accession>A0A430MBD3</accession>
<keyword evidence="3" id="KW-1185">Reference proteome</keyword>
<protein>
    <submittedName>
        <fullName evidence="2">Uncharacterized protein</fullName>
    </submittedName>
</protein>